<dbReference type="SFLD" id="SFLDS00029">
    <property type="entry name" value="Radical_SAM"/>
    <property type="match status" value="1"/>
</dbReference>
<dbReference type="GO" id="GO:0003824">
    <property type="term" value="F:catalytic activity"/>
    <property type="evidence" value="ECO:0007669"/>
    <property type="project" value="InterPro"/>
</dbReference>
<dbReference type="SFLD" id="SFLDG01082">
    <property type="entry name" value="B12-binding_domain_containing"/>
    <property type="match status" value="1"/>
</dbReference>
<dbReference type="CDD" id="cd01335">
    <property type="entry name" value="Radical_SAM"/>
    <property type="match status" value="1"/>
</dbReference>
<dbReference type="SUPFAM" id="SSF102114">
    <property type="entry name" value="Radical SAM enzymes"/>
    <property type="match status" value="1"/>
</dbReference>
<feature type="domain" description="Radical SAM core" evidence="7">
    <location>
        <begin position="1"/>
        <end position="236"/>
    </location>
</feature>
<dbReference type="InterPro" id="IPR007197">
    <property type="entry name" value="rSAM"/>
</dbReference>
<proteinExistence type="predicted"/>
<protein>
    <submittedName>
        <fullName evidence="8">Radical SAM protein</fullName>
    </submittedName>
</protein>
<dbReference type="GO" id="GO:0005737">
    <property type="term" value="C:cytoplasm"/>
    <property type="evidence" value="ECO:0007669"/>
    <property type="project" value="TreeGrafter"/>
</dbReference>
<dbReference type="GO" id="GO:0046872">
    <property type="term" value="F:metal ion binding"/>
    <property type="evidence" value="ECO:0007669"/>
    <property type="project" value="UniProtKB-KW"/>
</dbReference>
<dbReference type="AlphaFoldDB" id="A0A8J8B2H8"/>
<dbReference type="Pfam" id="PF16199">
    <property type="entry name" value="Radical_SAM_C"/>
    <property type="match status" value="1"/>
</dbReference>
<reference evidence="8" key="1">
    <citation type="submission" date="2021-04" db="EMBL/GenBank/DDBJ databases">
        <title>Sinoanaerobacter chloroacetimidivorans sp. nov., an obligate anaerobic bacterium isolated from anaerobic sludge.</title>
        <authorList>
            <person name="Bao Y."/>
        </authorList>
    </citation>
    <scope>NUCLEOTIDE SEQUENCE</scope>
    <source>
        <strain evidence="8">BAD-6</strain>
    </source>
</reference>
<dbReference type="InterPro" id="IPR039661">
    <property type="entry name" value="ELP3"/>
</dbReference>
<keyword evidence="9" id="KW-1185">Reference proteome</keyword>
<dbReference type="InterPro" id="IPR006638">
    <property type="entry name" value="Elp3/MiaA/NifB-like_rSAM"/>
</dbReference>
<evidence type="ECO:0000313" key="8">
    <source>
        <dbReference type="EMBL" id="MBR0598766.1"/>
    </source>
</evidence>
<dbReference type="InterPro" id="IPR023404">
    <property type="entry name" value="rSAM_horseshoe"/>
</dbReference>
<evidence type="ECO:0000256" key="6">
    <source>
        <dbReference type="ARBA" id="ARBA00023014"/>
    </source>
</evidence>
<keyword evidence="5" id="KW-0408">Iron</keyword>
<comment type="caution">
    <text evidence="8">The sequence shown here is derived from an EMBL/GenBank/DDBJ whole genome shotgun (WGS) entry which is preliminary data.</text>
</comment>
<evidence type="ECO:0000256" key="4">
    <source>
        <dbReference type="ARBA" id="ARBA00022723"/>
    </source>
</evidence>
<dbReference type="GO" id="GO:0002926">
    <property type="term" value="P:tRNA wobble base 5-methoxycarbonylmethyl-2-thiouridinylation"/>
    <property type="evidence" value="ECO:0007669"/>
    <property type="project" value="TreeGrafter"/>
</dbReference>
<evidence type="ECO:0000256" key="1">
    <source>
        <dbReference type="ARBA" id="ARBA00001966"/>
    </source>
</evidence>
<keyword evidence="3" id="KW-0949">S-adenosyl-L-methionine</keyword>
<evidence type="ECO:0000256" key="3">
    <source>
        <dbReference type="ARBA" id="ARBA00022691"/>
    </source>
</evidence>
<dbReference type="SMART" id="SM00729">
    <property type="entry name" value="Elp3"/>
    <property type="match status" value="1"/>
</dbReference>
<name>A0A8J8B2H8_9FIRM</name>
<sequence length="345" mass="39547">MKTHAIIPIFIPHLGCPNDCVFCNQKTITAKNKPVEREEIMDLLDRYLKTISHRGIRTVEAAFYGGSFTGIPLSQQREYLSIAKEYKDRGLIHKIHLSTRPDYIDEAILTHLKEYDVDIIELGVQSFDEEVLKLSNRGHNREIIYQSSRLIKTYGFQLGHQLMIGLPGDSHEKSVASALESVSVGPSIARLYPTIIIQNTELYQMYRKGAYTPLTLEEAVRTTKDMYVILQNAGINIIRVGLKSTDFISENGEITGGTYHPAFRQLVEGEIAKEKLEKELQSLIIQGFYHKAITFFSNSTSFSNMIGNKKCNRYYFEKKYPQYRFSFRMKDTLPEDTYIAEPADF</sequence>
<dbReference type="EMBL" id="JAGSND010000008">
    <property type="protein sequence ID" value="MBR0598766.1"/>
    <property type="molecule type" value="Genomic_DNA"/>
</dbReference>
<keyword evidence="2" id="KW-0004">4Fe-4S</keyword>
<organism evidence="8 9">
    <name type="scientific">Sinanaerobacter chloroacetimidivorans</name>
    <dbReference type="NCBI Taxonomy" id="2818044"/>
    <lineage>
        <taxon>Bacteria</taxon>
        <taxon>Bacillati</taxon>
        <taxon>Bacillota</taxon>
        <taxon>Clostridia</taxon>
        <taxon>Peptostreptococcales</taxon>
        <taxon>Anaerovoracaceae</taxon>
        <taxon>Sinanaerobacter</taxon>
    </lineage>
</organism>
<dbReference type="RefSeq" id="WP_227018893.1">
    <property type="nucleotide sequence ID" value="NZ_JAGSND010000008.1"/>
</dbReference>
<dbReference type="GO" id="GO:0051539">
    <property type="term" value="F:4 iron, 4 sulfur cluster binding"/>
    <property type="evidence" value="ECO:0007669"/>
    <property type="project" value="UniProtKB-KW"/>
</dbReference>
<gene>
    <name evidence="8" type="ORF">KCX82_12820</name>
</gene>
<dbReference type="InterPro" id="IPR058240">
    <property type="entry name" value="rSAM_sf"/>
</dbReference>
<dbReference type="PROSITE" id="PS51918">
    <property type="entry name" value="RADICAL_SAM"/>
    <property type="match status" value="1"/>
</dbReference>
<dbReference type="PANTHER" id="PTHR11135:SF0">
    <property type="entry name" value="ELONGATOR COMPLEX PROTEIN 3"/>
    <property type="match status" value="1"/>
</dbReference>
<dbReference type="Proteomes" id="UP000675664">
    <property type="component" value="Unassembled WGS sequence"/>
</dbReference>
<keyword evidence="6" id="KW-0411">Iron-sulfur</keyword>
<evidence type="ECO:0000313" key="9">
    <source>
        <dbReference type="Proteomes" id="UP000675664"/>
    </source>
</evidence>
<evidence type="ECO:0000256" key="2">
    <source>
        <dbReference type="ARBA" id="ARBA00022485"/>
    </source>
</evidence>
<comment type="cofactor">
    <cofactor evidence="1">
        <name>[4Fe-4S] cluster</name>
        <dbReference type="ChEBI" id="CHEBI:49883"/>
    </cofactor>
</comment>
<dbReference type="Pfam" id="PF04055">
    <property type="entry name" value="Radical_SAM"/>
    <property type="match status" value="1"/>
</dbReference>
<dbReference type="SFLD" id="SFLDG01086">
    <property type="entry name" value="elongater_protein-like"/>
    <property type="match status" value="1"/>
</dbReference>
<dbReference type="PANTHER" id="PTHR11135">
    <property type="entry name" value="HISTONE ACETYLTRANSFERASE-RELATED"/>
    <property type="match status" value="1"/>
</dbReference>
<dbReference type="InterPro" id="IPR032432">
    <property type="entry name" value="Radical_SAM_C"/>
</dbReference>
<accession>A0A8J8B2H8</accession>
<dbReference type="Gene3D" id="3.80.30.20">
    <property type="entry name" value="tm_1862 like domain"/>
    <property type="match status" value="1"/>
</dbReference>
<keyword evidence="4" id="KW-0479">Metal-binding</keyword>
<evidence type="ECO:0000256" key="5">
    <source>
        <dbReference type="ARBA" id="ARBA00023004"/>
    </source>
</evidence>
<evidence type="ECO:0000259" key="7">
    <source>
        <dbReference type="PROSITE" id="PS51918"/>
    </source>
</evidence>
<reference evidence="8" key="2">
    <citation type="submission" date="2021-04" db="EMBL/GenBank/DDBJ databases">
        <authorList>
            <person name="Liu J."/>
        </authorList>
    </citation>
    <scope>NUCLEOTIDE SEQUENCE</scope>
    <source>
        <strain evidence="8">BAD-6</strain>
    </source>
</reference>